<dbReference type="SUPFAM" id="SSF50249">
    <property type="entry name" value="Nucleic acid-binding proteins"/>
    <property type="match status" value="1"/>
</dbReference>
<dbReference type="AlphaFoldDB" id="A0AAJ7LIA5"/>
<dbReference type="RefSeq" id="XP_018522523.1">
    <property type="nucleotide sequence ID" value="XM_018667007.2"/>
</dbReference>
<name>A0AAJ7LIA5_LATCA</name>
<dbReference type="GeneID" id="108877069"/>
<feature type="compositionally biased region" description="Polar residues" evidence="1">
    <location>
        <begin position="761"/>
        <end position="774"/>
    </location>
</feature>
<feature type="compositionally biased region" description="Basic and acidic residues" evidence="1">
    <location>
        <begin position="818"/>
        <end position="827"/>
    </location>
</feature>
<organism evidence="2 3">
    <name type="scientific">Lates calcarifer</name>
    <name type="common">Barramundi</name>
    <name type="synonym">Holocentrus calcarifer</name>
    <dbReference type="NCBI Taxonomy" id="8187"/>
    <lineage>
        <taxon>Eukaryota</taxon>
        <taxon>Metazoa</taxon>
        <taxon>Chordata</taxon>
        <taxon>Craniata</taxon>
        <taxon>Vertebrata</taxon>
        <taxon>Euteleostomi</taxon>
        <taxon>Actinopterygii</taxon>
        <taxon>Neopterygii</taxon>
        <taxon>Teleostei</taxon>
        <taxon>Neoteleostei</taxon>
        <taxon>Acanthomorphata</taxon>
        <taxon>Carangaria</taxon>
        <taxon>Carangaria incertae sedis</taxon>
        <taxon>Centropomidae</taxon>
        <taxon>Lates</taxon>
    </lineage>
</organism>
<dbReference type="Proteomes" id="UP000694890">
    <property type="component" value="Linkage group LG2"/>
</dbReference>
<dbReference type="GO" id="GO:0005634">
    <property type="term" value="C:nucleus"/>
    <property type="evidence" value="ECO:0007669"/>
    <property type="project" value="TreeGrafter"/>
</dbReference>
<dbReference type="Gene3D" id="2.40.50.140">
    <property type="entry name" value="Nucleic acid-binding proteins"/>
    <property type="match status" value="1"/>
</dbReference>
<gene>
    <name evidence="3" type="primary">ddias</name>
</gene>
<feature type="compositionally biased region" description="Polar residues" evidence="1">
    <location>
        <begin position="228"/>
        <end position="260"/>
    </location>
</feature>
<dbReference type="PANTHER" id="PTHR35537">
    <property type="entry name" value="DNA DAMAGE-INDUCIBLE APOPTOSIS SUPPRESSOR PROTEIN DDIAS"/>
    <property type="match status" value="1"/>
</dbReference>
<dbReference type="InterPro" id="IPR012340">
    <property type="entry name" value="NA-bd_OB-fold"/>
</dbReference>
<feature type="region of interest" description="Disordered" evidence="1">
    <location>
        <begin position="793"/>
        <end position="827"/>
    </location>
</feature>
<feature type="region of interest" description="Disordered" evidence="1">
    <location>
        <begin position="227"/>
        <end position="295"/>
    </location>
</feature>
<dbReference type="KEGG" id="lcf:108877069"/>
<dbReference type="CTD" id="220042"/>
<protein>
    <submittedName>
        <fullName evidence="3">DNA damage-induced apoptosis suppressor protein</fullName>
    </submittedName>
</protein>
<feature type="region of interest" description="Disordered" evidence="1">
    <location>
        <begin position="658"/>
        <end position="683"/>
    </location>
</feature>
<evidence type="ECO:0000256" key="1">
    <source>
        <dbReference type="SAM" id="MobiDB-lite"/>
    </source>
</evidence>
<accession>A0AAJ7LIA5</accession>
<reference evidence="3" key="1">
    <citation type="submission" date="2025-08" db="UniProtKB">
        <authorList>
            <consortium name="RefSeq"/>
        </authorList>
    </citation>
    <scope>IDENTIFICATION</scope>
    <source>
        <tissue evidence="3">Brain</tissue>
    </source>
</reference>
<proteinExistence type="predicted"/>
<dbReference type="InterPro" id="IPR043522">
    <property type="entry name" value="DDIAS"/>
</dbReference>
<dbReference type="GO" id="GO:1902230">
    <property type="term" value="P:negative regulation of intrinsic apoptotic signaling pathway in response to DNA damage"/>
    <property type="evidence" value="ECO:0007669"/>
    <property type="project" value="InterPro"/>
</dbReference>
<evidence type="ECO:0000313" key="2">
    <source>
        <dbReference type="Proteomes" id="UP000694890"/>
    </source>
</evidence>
<feature type="region of interest" description="Disordered" evidence="1">
    <location>
        <begin position="750"/>
        <end position="774"/>
    </location>
</feature>
<feature type="region of interest" description="Disordered" evidence="1">
    <location>
        <begin position="479"/>
        <end position="504"/>
    </location>
</feature>
<evidence type="ECO:0000313" key="3">
    <source>
        <dbReference type="RefSeq" id="XP_018522523.1"/>
    </source>
</evidence>
<sequence>MSVRRALVDCAVLSVQDACVFYPCCKGCFSRIDVEQQDSTRCKCFKCGYRCLRERVDYRYRLSLRVARDRCIFGVTVFGTCLNPFFGIDASGLQRLVENLEGPVGASTRAKLLVKAVEDCFIGRHFIFGIKVTGAESGLCFGEPAANGSSSKDTVQFIASQMILPNAAGLRGCTVVSYYRILLQRAAEYEQGSTDPSKSSRPPETLLLIPHCSSGSSFSNATFSASGLLSQSPQRSQHQGSNLTPTPPWQQSLGLITSSAEQEEDCSTQDSGGENSQQTDNNKTPHNVPRGCLGNHKATMDSTLSPLLSFKCNSYNSPSFAKYPHTSFEKAVRNTPILDTWFSPSQPRHKNDLPVSYKAKECPTRRLTKTLLSSSLAWEDLPFSESLTAFLCEENKDSDIVSKTEPHVKVQNQETVRNNLEARSQDKSIQSTSVCQSDTELTESHSWMLLDITNTPPPNCGGDRHDLSDSVGCVNKGRTRSISSHQEDDEASSLSFEDKEEEQLEGDTYNCSADLFSSSFIIDSNTKNTHAETVRMTTEACPLISNLEIQYLRSEKPSIPHSTPDKQKLESNKCINRDSLIPPDTQDLDFIPPAQSTPIIKVADVSESPAPLYSSSQPDTQDVCAFYSDLPELDSKMPAKITSSLCIMNTVSATRLPQCGRGSTKENLPWSMTSSSHNHRFTPKRRFWKPNKHKIHQLAEQHLRAQRGALILGSTVSINQKCDSSVCDVTVCDYEDSAVVVPPTPAAKTRLSAKLRRQRQTDNSRSNFDSTWETQQEDGVNCKRNLLDHHPSLLTSSKRGLDGSDGYLPDDENQACDWSRDLFSDSA</sequence>
<dbReference type="GO" id="GO:0005737">
    <property type="term" value="C:cytoplasm"/>
    <property type="evidence" value="ECO:0007669"/>
    <property type="project" value="TreeGrafter"/>
</dbReference>
<dbReference type="PANTHER" id="PTHR35537:SF1">
    <property type="entry name" value="DNA DAMAGE-INDUCED APOPTOSIS SUPPRESSOR PROTEIN"/>
    <property type="match status" value="1"/>
</dbReference>
<feature type="compositionally biased region" description="Polar residues" evidence="1">
    <location>
        <begin position="268"/>
        <end position="285"/>
    </location>
</feature>